<dbReference type="PANTHER" id="PTHR19376">
    <property type="entry name" value="DNA-DIRECTED RNA POLYMERASE"/>
    <property type="match status" value="1"/>
</dbReference>
<proteinExistence type="inferred from homology"/>
<evidence type="ECO:0000256" key="16">
    <source>
        <dbReference type="RuleBase" id="RU004279"/>
    </source>
</evidence>
<evidence type="ECO:0000256" key="11">
    <source>
        <dbReference type="ARBA" id="ARBA00025825"/>
    </source>
</evidence>
<dbReference type="GO" id="GO:0003677">
    <property type="term" value="F:DNA binding"/>
    <property type="evidence" value="ECO:0007669"/>
    <property type="project" value="UniProtKB-UniRule"/>
</dbReference>
<evidence type="ECO:0000256" key="5">
    <source>
        <dbReference type="ARBA" id="ARBA00022478"/>
    </source>
</evidence>
<dbReference type="OrthoDB" id="9815296at2"/>
<comment type="cofactor">
    <cofactor evidence="15">
        <name>Zn(2+)</name>
        <dbReference type="ChEBI" id="CHEBI:29105"/>
    </cofactor>
    <text evidence="15">Binds 1 Zn(2+) ion per subunit.</text>
</comment>
<dbReference type="InterPro" id="IPR034678">
    <property type="entry name" value="RNApol_RpoC1"/>
</dbReference>
<dbReference type="RefSeq" id="WP_071455042.1">
    <property type="nucleotide sequence ID" value="NZ_CP017675.1"/>
</dbReference>
<keyword evidence="5 15" id="KW-0240">DNA-directed RNA polymerase</keyword>
<comment type="similarity">
    <text evidence="2 15">Belongs to the RNA polymerase beta' chain family. RpoC1 subfamily.</text>
</comment>
<keyword evidence="9 15" id="KW-0460">Magnesium</keyword>
<evidence type="ECO:0000256" key="9">
    <source>
        <dbReference type="ARBA" id="ARBA00022842"/>
    </source>
</evidence>
<evidence type="ECO:0000256" key="3">
    <source>
        <dbReference type="ARBA" id="ARBA00012418"/>
    </source>
</evidence>
<evidence type="ECO:0000256" key="15">
    <source>
        <dbReference type="HAMAP-Rule" id="MF_01323"/>
    </source>
</evidence>
<dbReference type="SUPFAM" id="SSF64484">
    <property type="entry name" value="beta and beta-prime subunits of DNA dependent RNA-polymerase"/>
    <property type="match status" value="1"/>
</dbReference>
<evidence type="ECO:0000313" key="19">
    <source>
        <dbReference type="Proteomes" id="UP000180235"/>
    </source>
</evidence>
<feature type="binding site" evidence="15">
    <location>
        <position position="73"/>
    </location>
    <ligand>
        <name>Zn(2+)</name>
        <dbReference type="ChEBI" id="CHEBI:29105"/>
    </ligand>
</feature>
<dbReference type="InterPro" id="IPR006592">
    <property type="entry name" value="RNA_pol_N"/>
</dbReference>
<evidence type="ECO:0000256" key="10">
    <source>
        <dbReference type="ARBA" id="ARBA00023163"/>
    </source>
</evidence>
<dbReference type="InterPro" id="IPR000722">
    <property type="entry name" value="RNA_pol_asu"/>
</dbReference>
<keyword evidence="15" id="KW-0862">Zinc</keyword>
<dbReference type="PANTHER" id="PTHR19376:SF54">
    <property type="entry name" value="DNA-DIRECTED RNA POLYMERASE SUBUNIT BETA"/>
    <property type="match status" value="1"/>
</dbReference>
<dbReference type="Gene3D" id="1.10.40.90">
    <property type="match status" value="1"/>
</dbReference>
<accession>A0A1J0AFD1</accession>
<organism evidence="18 19">
    <name type="scientific">Gloeomargarita lithophora Alchichica-D10</name>
    <dbReference type="NCBI Taxonomy" id="1188229"/>
    <lineage>
        <taxon>Bacteria</taxon>
        <taxon>Bacillati</taxon>
        <taxon>Cyanobacteriota</taxon>
        <taxon>Cyanophyceae</taxon>
        <taxon>Gloeomargaritales</taxon>
        <taxon>Gloeomargaritaceae</taxon>
        <taxon>Gloeomargarita</taxon>
    </lineage>
</organism>
<dbReference type="AlphaFoldDB" id="A0A1J0AFD1"/>
<keyword evidence="10 15" id="KW-0804">Transcription</keyword>
<sequence length="653" mass="74363">MTRTDSGSFDFVKIRIASPERIRHWGQRTLPNGQVVGEVTKPETINYRTLKPEMDGLFCERIFGPVKDWECHCGKYKRVRYRGIVCERCGVEVTESRVRRHRMGYIKLAAPVTHVWYLKGIPSYIAILLDMALRDVEQVVYFNAYVVLNPGNAENLSYKQLLTEDQRMDIEDELYREDTKLTGVEIGFGAEAVQQLLKDLDKPQDGRRGLELEAEYLRQEIITAKGQRKPKLIKRLRVIDSFIATSAQPEWMVLDVIPVIPPELRPMVQLDGGRFATSDLNDLYRRVINRNNRLARLQEILAPEIIVRNEKRMLQEAVDALIDNGRRGRTVAGPNNRPLKSLSDIIEGKQGRFRQNLLGKRVDYSGRSVIVVGPKLKLYQCGLPREMAIELFQPFVIHRLIHLGIVNNIKAAKKKIQREDPDVWDILQEVIQGHPILLNRAPTLHRLGIQAFEPILVEGRAIQLHPLVCPAFNADFDGDQMAVHVPLSLEAQAEARVLMLAAGNLLSPATGQPIIAPSQDMVLGAYYLTAENPTPQKGQGRHFASMNDVILAYEQKQVNLHAWIWLRYEGEVEVEPADRKKGIGEETLLRTDTQTRSDGVTETLELYGQKRRGERIQETRKIRSTSHGYRVQYVCTTPGRVIFNKTIQDALVS</sequence>
<dbReference type="InterPro" id="IPR044893">
    <property type="entry name" value="RNA_pol_Rpb1_clamp_domain"/>
</dbReference>
<dbReference type="Gene3D" id="1.10.274.100">
    <property type="entry name" value="RNA polymerase Rpb1, domain 3"/>
    <property type="match status" value="1"/>
</dbReference>
<dbReference type="NCBIfam" id="NF002729">
    <property type="entry name" value="PRK02625.1"/>
    <property type="match status" value="1"/>
</dbReference>
<dbReference type="InterPro" id="IPR012755">
    <property type="entry name" value="DNA-dir_RpoC1_gamma"/>
</dbReference>
<evidence type="ECO:0000259" key="17">
    <source>
        <dbReference type="SMART" id="SM00663"/>
    </source>
</evidence>
<feature type="binding site" evidence="15">
    <location>
        <position position="477"/>
    </location>
    <ligand>
        <name>Mg(2+)</name>
        <dbReference type="ChEBI" id="CHEBI:18420"/>
    </ligand>
</feature>
<dbReference type="GO" id="GO:0000287">
    <property type="term" value="F:magnesium ion binding"/>
    <property type="evidence" value="ECO:0007669"/>
    <property type="project" value="UniProtKB-UniRule"/>
</dbReference>
<name>A0A1J0AFD1_9CYAN</name>
<dbReference type="InterPro" id="IPR007066">
    <property type="entry name" value="RNA_pol_Rpb1_3"/>
</dbReference>
<dbReference type="STRING" id="1188229.GlitD10_2296"/>
<dbReference type="Gene3D" id="2.40.40.20">
    <property type="match status" value="1"/>
</dbReference>
<dbReference type="EC" id="2.7.7.6" evidence="3 15"/>
<comment type="cofactor">
    <cofactor evidence="15">
        <name>Mg(2+)</name>
        <dbReference type="ChEBI" id="CHEBI:18420"/>
    </cofactor>
    <text evidence="15">Binds 1 Mg(2+) ion per subunit.</text>
</comment>
<evidence type="ECO:0000313" key="18">
    <source>
        <dbReference type="EMBL" id="APB34629.1"/>
    </source>
</evidence>
<dbReference type="SMART" id="SM00663">
    <property type="entry name" value="RPOLA_N"/>
    <property type="match status" value="1"/>
</dbReference>
<keyword evidence="8 15" id="KW-0479">Metal-binding</keyword>
<keyword evidence="6 15" id="KW-0808">Transferase</keyword>
<feature type="domain" description="RNA polymerase N-terminal" evidence="17">
    <location>
        <begin position="250"/>
        <end position="529"/>
    </location>
</feature>
<dbReference type="HAMAP" id="MF_01323">
    <property type="entry name" value="RNApol_bact_RpoC1"/>
    <property type="match status" value="1"/>
</dbReference>
<dbReference type="GO" id="GO:0003899">
    <property type="term" value="F:DNA-directed RNA polymerase activity"/>
    <property type="evidence" value="ECO:0007669"/>
    <property type="project" value="UniProtKB-UniRule"/>
</dbReference>
<gene>
    <name evidence="18" type="primary">rpoC-2</name>
    <name evidence="15" type="synonym">rpoC1</name>
    <name evidence="18" type="ORF">GlitD10_2296</name>
</gene>
<dbReference type="InterPro" id="IPR045867">
    <property type="entry name" value="DNA-dir_RpoC_beta_prime"/>
</dbReference>
<dbReference type="EMBL" id="CP017675">
    <property type="protein sequence ID" value="APB34629.1"/>
    <property type="molecule type" value="Genomic_DNA"/>
</dbReference>
<dbReference type="Proteomes" id="UP000180235">
    <property type="component" value="Chromosome"/>
</dbReference>
<evidence type="ECO:0000256" key="8">
    <source>
        <dbReference type="ARBA" id="ARBA00022723"/>
    </source>
</evidence>
<feature type="binding site" evidence="15">
    <location>
        <position position="71"/>
    </location>
    <ligand>
        <name>Zn(2+)</name>
        <dbReference type="ChEBI" id="CHEBI:29105"/>
    </ligand>
</feature>
<evidence type="ECO:0000256" key="13">
    <source>
        <dbReference type="ARBA" id="ARBA00033260"/>
    </source>
</evidence>
<feature type="binding site" evidence="15">
    <location>
        <position position="475"/>
    </location>
    <ligand>
        <name>Mg(2+)</name>
        <dbReference type="ChEBI" id="CHEBI:18420"/>
    </ligand>
</feature>
<feature type="binding site" evidence="15">
    <location>
        <position position="479"/>
    </location>
    <ligand>
        <name>Mg(2+)</name>
        <dbReference type="ChEBI" id="CHEBI:18420"/>
    </ligand>
</feature>
<keyword evidence="19" id="KW-1185">Reference proteome</keyword>
<dbReference type="Gene3D" id="4.10.860.120">
    <property type="entry name" value="RNA polymerase II, clamp domain"/>
    <property type="match status" value="1"/>
</dbReference>
<evidence type="ECO:0000256" key="4">
    <source>
        <dbReference type="ARBA" id="ARBA00015776"/>
    </source>
</evidence>
<dbReference type="GO" id="GO:0000428">
    <property type="term" value="C:DNA-directed RNA polymerase complex"/>
    <property type="evidence" value="ECO:0007669"/>
    <property type="project" value="UniProtKB-KW"/>
</dbReference>
<keyword evidence="7 15" id="KW-0548">Nucleotidyltransferase</keyword>
<evidence type="ECO:0000256" key="1">
    <source>
        <dbReference type="ARBA" id="ARBA00004026"/>
    </source>
</evidence>
<feature type="binding site" evidence="15">
    <location>
        <position position="86"/>
    </location>
    <ligand>
        <name>Zn(2+)</name>
        <dbReference type="ChEBI" id="CHEBI:29105"/>
    </ligand>
</feature>
<dbReference type="Pfam" id="PF00623">
    <property type="entry name" value="RNA_pol_Rpb1_2"/>
    <property type="match status" value="1"/>
</dbReference>
<feature type="binding site" evidence="15">
    <location>
        <position position="89"/>
    </location>
    <ligand>
        <name>Zn(2+)</name>
        <dbReference type="ChEBI" id="CHEBI:29105"/>
    </ligand>
</feature>
<dbReference type="InterPro" id="IPR007080">
    <property type="entry name" value="RNA_pol_Rpb1_1"/>
</dbReference>
<comment type="function">
    <text evidence="1 15 16">DNA-dependent RNA polymerase catalyzes the transcription of DNA into RNA using the four ribonucleoside triphosphates as substrates.</text>
</comment>
<dbReference type="Pfam" id="PF04983">
    <property type="entry name" value="RNA_pol_Rpb1_3"/>
    <property type="match status" value="1"/>
</dbReference>
<protein>
    <recommendedName>
        <fullName evidence="4 15">DNA-directed RNA polymerase subunit gamma</fullName>
        <shortName evidence="15">RNAP subunit gamma</shortName>
        <ecNumber evidence="3 15">2.7.7.6</ecNumber>
    </recommendedName>
    <alternativeName>
        <fullName evidence="13 15">RNA polymerase subunit gamma</fullName>
    </alternativeName>
    <alternativeName>
        <fullName evidence="12 15">Transcriptase subunit gamma</fullName>
    </alternativeName>
</protein>
<dbReference type="NCBIfam" id="TIGR02387">
    <property type="entry name" value="rpoC1_cyan"/>
    <property type="match status" value="1"/>
</dbReference>
<dbReference type="KEGG" id="glt:GlitD10_2296"/>
<dbReference type="Pfam" id="PF04997">
    <property type="entry name" value="RNA_pol_Rpb1_1"/>
    <property type="match status" value="1"/>
</dbReference>
<evidence type="ECO:0000256" key="2">
    <source>
        <dbReference type="ARBA" id="ARBA00007207"/>
    </source>
</evidence>
<dbReference type="InterPro" id="IPR042102">
    <property type="entry name" value="RNA_pol_Rpb1_3_sf"/>
</dbReference>
<dbReference type="GO" id="GO:0006351">
    <property type="term" value="P:DNA-templated transcription"/>
    <property type="evidence" value="ECO:0007669"/>
    <property type="project" value="UniProtKB-UniRule"/>
</dbReference>
<evidence type="ECO:0000256" key="7">
    <source>
        <dbReference type="ARBA" id="ARBA00022695"/>
    </source>
</evidence>
<comment type="catalytic activity">
    <reaction evidence="14 15 16">
        <text>RNA(n) + a ribonucleoside 5'-triphosphate = RNA(n+1) + diphosphate</text>
        <dbReference type="Rhea" id="RHEA:21248"/>
        <dbReference type="Rhea" id="RHEA-COMP:14527"/>
        <dbReference type="Rhea" id="RHEA-COMP:17342"/>
        <dbReference type="ChEBI" id="CHEBI:33019"/>
        <dbReference type="ChEBI" id="CHEBI:61557"/>
        <dbReference type="ChEBI" id="CHEBI:140395"/>
        <dbReference type="EC" id="2.7.7.6"/>
    </reaction>
</comment>
<dbReference type="GO" id="GO:0008270">
    <property type="term" value="F:zinc ion binding"/>
    <property type="evidence" value="ECO:0007669"/>
    <property type="project" value="UniProtKB-UniRule"/>
</dbReference>
<comment type="subunit">
    <text evidence="11 15">In cyanobacteria the RNAP catalytic core is composed of 2 alpha, 1 beta, 1 beta', 1 gamma and 1 omega subunit. When a sigma factor is associated with the core the holoenzyme is formed, which can initiate transcription.</text>
</comment>
<evidence type="ECO:0000256" key="6">
    <source>
        <dbReference type="ARBA" id="ARBA00022679"/>
    </source>
</evidence>
<reference evidence="18 19" key="1">
    <citation type="submission" date="2016-10" db="EMBL/GenBank/DDBJ databases">
        <title>Description of Gloeomargarita lithophora gen. nov., sp. nov., a thylakoid-bearing basal-branching cyanobacterium with intracellular carbonates, and proposal for Gloeomargaritales ord. nov.</title>
        <authorList>
            <person name="Moreira D."/>
            <person name="Tavera R."/>
            <person name="Benzerara K."/>
            <person name="Skouri-Panet F."/>
            <person name="Couradeau E."/>
            <person name="Gerard E."/>
            <person name="Loussert C."/>
            <person name="Novelo E."/>
            <person name="Zivanovic Y."/>
            <person name="Lopez-Garcia P."/>
        </authorList>
    </citation>
    <scope>NUCLEOTIDE SEQUENCE [LARGE SCALE GENOMIC DNA]</scope>
    <source>
        <strain evidence="18 19">D10</strain>
    </source>
</reference>
<evidence type="ECO:0000256" key="12">
    <source>
        <dbReference type="ARBA" id="ARBA00031583"/>
    </source>
</evidence>
<evidence type="ECO:0000256" key="14">
    <source>
        <dbReference type="ARBA" id="ARBA00048552"/>
    </source>
</evidence>